<protein>
    <submittedName>
        <fullName evidence="1">Uncharacterized protein</fullName>
    </submittedName>
</protein>
<gene>
    <name evidence="1" type="ORF">BDN72DRAFT_847661</name>
</gene>
<reference evidence="1 2" key="1">
    <citation type="journal article" date="2019" name="Nat. Ecol. Evol.">
        <title>Megaphylogeny resolves global patterns of mushroom evolution.</title>
        <authorList>
            <person name="Varga T."/>
            <person name="Krizsan K."/>
            <person name="Foldi C."/>
            <person name="Dima B."/>
            <person name="Sanchez-Garcia M."/>
            <person name="Sanchez-Ramirez S."/>
            <person name="Szollosi G.J."/>
            <person name="Szarkandi J.G."/>
            <person name="Papp V."/>
            <person name="Albert L."/>
            <person name="Andreopoulos W."/>
            <person name="Angelini C."/>
            <person name="Antonin V."/>
            <person name="Barry K.W."/>
            <person name="Bougher N.L."/>
            <person name="Buchanan P."/>
            <person name="Buyck B."/>
            <person name="Bense V."/>
            <person name="Catcheside P."/>
            <person name="Chovatia M."/>
            <person name="Cooper J."/>
            <person name="Damon W."/>
            <person name="Desjardin D."/>
            <person name="Finy P."/>
            <person name="Geml J."/>
            <person name="Haridas S."/>
            <person name="Hughes K."/>
            <person name="Justo A."/>
            <person name="Karasinski D."/>
            <person name="Kautmanova I."/>
            <person name="Kiss B."/>
            <person name="Kocsube S."/>
            <person name="Kotiranta H."/>
            <person name="LaButti K.M."/>
            <person name="Lechner B.E."/>
            <person name="Liimatainen K."/>
            <person name="Lipzen A."/>
            <person name="Lukacs Z."/>
            <person name="Mihaltcheva S."/>
            <person name="Morgado L.N."/>
            <person name="Niskanen T."/>
            <person name="Noordeloos M.E."/>
            <person name="Ohm R.A."/>
            <person name="Ortiz-Santana B."/>
            <person name="Ovrebo C."/>
            <person name="Racz N."/>
            <person name="Riley R."/>
            <person name="Savchenko A."/>
            <person name="Shiryaev A."/>
            <person name="Soop K."/>
            <person name="Spirin V."/>
            <person name="Szebenyi C."/>
            <person name="Tomsovsky M."/>
            <person name="Tulloss R.E."/>
            <person name="Uehling J."/>
            <person name="Grigoriev I.V."/>
            <person name="Vagvolgyi C."/>
            <person name="Papp T."/>
            <person name="Martin F.M."/>
            <person name="Miettinen O."/>
            <person name="Hibbett D.S."/>
            <person name="Nagy L.G."/>
        </authorList>
    </citation>
    <scope>NUCLEOTIDE SEQUENCE [LARGE SCALE GENOMIC DNA]</scope>
    <source>
        <strain evidence="1 2">NL-1719</strain>
    </source>
</reference>
<organism evidence="1 2">
    <name type="scientific">Pluteus cervinus</name>
    <dbReference type="NCBI Taxonomy" id="181527"/>
    <lineage>
        <taxon>Eukaryota</taxon>
        <taxon>Fungi</taxon>
        <taxon>Dikarya</taxon>
        <taxon>Basidiomycota</taxon>
        <taxon>Agaricomycotina</taxon>
        <taxon>Agaricomycetes</taxon>
        <taxon>Agaricomycetidae</taxon>
        <taxon>Agaricales</taxon>
        <taxon>Pluteineae</taxon>
        <taxon>Pluteaceae</taxon>
        <taxon>Pluteus</taxon>
    </lineage>
</organism>
<name>A0ACD3ACC9_9AGAR</name>
<sequence length="100" mass="11677">MHLIKRVLPFECAMHLIKRKPPFECAMHLIEHKPPFECAMHLIEHKPPFECAVHLIEHKPSQNPDPRRATTQRVEIGFLALRTRHASHQAEAHRQTQAIN</sequence>
<accession>A0ACD3ACC9</accession>
<keyword evidence="2" id="KW-1185">Reference proteome</keyword>
<proteinExistence type="predicted"/>
<evidence type="ECO:0000313" key="2">
    <source>
        <dbReference type="Proteomes" id="UP000308600"/>
    </source>
</evidence>
<dbReference type="EMBL" id="ML208524">
    <property type="protein sequence ID" value="TFK63400.1"/>
    <property type="molecule type" value="Genomic_DNA"/>
</dbReference>
<dbReference type="Proteomes" id="UP000308600">
    <property type="component" value="Unassembled WGS sequence"/>
</dbReference>
<evidence type="ECO:0000313" key="1">
    <source>
        <dbReference type="EMBL" id="TFK63400.1"/>
    </source>
</evidence>